<dbReference type="Gene3D" id="1.10.287.1060">
    <property type="entry name" value="ESAT-6-like"/>
    <property type="match status" value="1"/>
</dbReference>
<dbReference type="SUPFAM" id="SSF140453">
    <property type="entry name" value="EsxAB dimer-like"/>
    <property type="match status" value="1"/>
</dbReference>
<dbReference type="Proteomes" id="UP001501444">
    <property type="component" value="Unassembled WGS sequence"/>
</dbReference>
<reference evidence="1 2" key="1">
    <citation type="journal article" date="2019" name="Int. J. Syst. Evol. Microbiol.">
        <title>The Global Catalogue of Microorganisms (GCM) 10K type strain sequencing project: providing services to taxonomists for standard genome sequencing and annotation.</title>
        <authorList>
            <consortium name="The Broad Institute Genomics Platform"/>
            <consortium name="The Broad Institute Genome Sequencing Center for Infectious Disease"/>
            <person name="Wu L."/>
            <person name="Ma J."/>
        </authorList>
    </citation>
    <scope>NUCLEOTIDE SEQUENCE [LARGE SCALE GENOMIC DNA]</scope>
    <source>
        <strain evidence="1 2">JCM 3272</strain>
    </source>
</reference>
<evidence type="ECO:0000313" key="1">
    <source>
        <dbReference type="EMBL" id="GAA2345566.1"/>
    </source>
</evidence>
<gene>
    <name evidence="1" type="ORF">GCM10010170_031850</name>
</gene>
<sequence length="119" mass="12560">MEVGLTMAGKGVTTDAAVMAKTASEIDGAADRLTGMFNKLMNELTPLQSSWVGAGGSSFQQIRDRFDGDVANLNVALRSIAQAVSSAGRDYIVSDDEMRQEMQQAGASAGEITRALMIN</sequence>
<keyword evidence="2" id="KW-1185">Reference proteome</keyword>
<dbReference type="InterPro" id="IPR010310">
    <property type="entry name" value="T7SS_ESAT-6-like"/>
</dbReference>
<dbReference type="Pfam" id="PF06013">
    <property type="entry name" value="WXG100"/>
    <property type="match status" value="1"/>
</dbReference>
<evidence type="ECO:0000313" key="2">
    <source>
        <dbReference type="Proteomes" id="UP001501444"/>
    </source>
</evidence>
<organism evidence="1 2">
    <name type="scientific">Dactylosporangium salmoneum</name>
    <dbReference type="NCBI Taxonomy" id="53361"/>
    <lineage>
        <taxon>Bacteria</taxon>
        <taxon>Bacillati</taxon>
        <taxon>Actinomycetota</taxon>
        <taxon>Actinomycetes</taxon>
        <taxon>Micromonosporales</taxon>
        <taxon>Micromonosporaceae</taxon>
        <taxon>Dactylosporangium</taxon>
    </lineage>
</organism>
<dbReference type="NCBIfam" id="TIGR03930">
    <property type="entry name" value="WXG100_ESAT6"/>
    <property type="match status" value="1"/>
</dbReference>
<accession>A0ABN3G717</accession>
<dbReference type="EMBL" id="BAAARV010000025">
    <property type="protein sequence ID" value="GAA2345566.1"/>
    <property type="molecule type" value="Genomic_DNA"/>
</dbReference>
<comment type="caution">
    <text evidence="1">The sequence shown here is derived from an EMBL/GenBank/DDBJ whole genome shotgun (WGS) entry which is preliminary data.</text>
</comment>
<proteinExistence type="predicted"/>
<protein>
    <recommendedName>
        <fullName evidence="3">WXG100 family type VII secretion target</fullName>
    </recommendedName>
</protein>
<name>A0ABN3G717_9ACTN</name>
<evidence type="ECO:0008006" key="3">
    <source>
        <dbReference type="Google" id="ProtNLM"/>
    </source>
</evidence>
<dbReference type="RefSeq" id="WP_344613151.1">
    <property type="nucleotide sequence ID" value="NZ_BAAARV010000025.1"/>
</dbReference>
<dbReference type="InterPro" id="IPR036689">
    <property type="entry name" value="ESAT-6-like_sf"/>
</dbReference>